<proteinExistence type="inferred from homology"/>
<gene>
    <name evidence="3" type="ORF">SNE40_021480</name>
</gene>
<dbReference type="GO" id="GO:0061668">
    <property type="term" value="P:mitochondrial ribosome assembly"/>
    <property type="evidence" value="ECO:0007669"/>
    <property type="project" value="TreeGrafter"/>
</dbReference>
<dbReference type="Proteomes" id="UP001347796">
    <property type="component" value="Unassembled WGS sequence"/>
</dbReference>
<keyword evidence="4" id="KW-1185">Reference proteome</keyword>
<dbReference type="GO" id="GO:0006390">
    <property type="term" value="P:mitochondrial transcription"/>
    <property type="evidence" value="ECO:0007669"/>
    <property type="project" value="TreeGrafter"/>
</dbReference>
<evidence type="ECO:0000256" key="2">
    <source>
        <dbReference type="ARBA" id="ARBA00022946"/>
    </source>
</evidence>
<dbReference type="InterPro" id="IPR003690">
    <property type="entry name" value="MTERF"/>
</dbReference>
<dbReference type="AlphaFoldDB" id="A0AAN8GCP7"/>
<comment type="similarity">
    <text evidence="1">Belongs to the mTERF family.</text>
</comment>
<dbReference type="SMART" id="SM00733">
    <property type="entry name" value="Mterf"/>
    <property type="match status" value="5"/>
</dbReference>
<protein>
    <recommendedName>
        <fullName evidence="5">Transcription termination factor 3, mitochondrial</fullName>
    </recommendedName>
</protein>
<evidence type="ECO:0000256" key="1">
    <source>
        <dbReference type="ARBA" id="ARBA00007692"/>
    </source>
</evidence>
<evidence type="ECO:0000313" key="4">
    <source>
        <dbReference type="Proteomes" id="UP001347796"/>
    </source>
</evidence>
<accession>A0AAN8GCP7</accession>
<organism evidence="3 4">
    <name type="scientific">Patella caerulea</name>
    <name type="common">Rayed Mediterranean limpet</name>
    <dbReference type="NCBI Taxonomy" id="87958"/>
    <lineage>
        <taxon>Eukaryota</taxon>
        <taxon>Metazoa</taxon>
        <taxon>Spiralia</taxon>
        <taxon>Lophotrochozoa</taxon>
        <taxon>Mollusca</taxon>
        <taxon>Gastropoda</taxon>
        <taxon>Patellogastropoda</taxon>
        <taxon>Patelloidea</taxon>
        <taxon>Patellidae</taxon>
        <taxon>Patella</taxon>
    </lineage>
</organism>
<dbReference type="GO" id="GO:0003676">
    <property type="term" value="F:nucleic acid binding"/>
    <property type="evidence" value="ECO:0007669"/>
    <property type="project" value="InterPro"/>
</dbReference>
<dbReference type="PANTHER" id="PTHR13068">
    <property type="entry name" value="CGI-12 PROTEIN-RELATED"/>
    <property type="match status" value="1"/>
</dbReference>
<evidence type="ECO:0000313" key="3">
    <source>
        <dbReference type="EMBL" id="KAK6167456.1"/>
    </source>
</evidence>
<sequence length="403" mass="46956">MLRVISVSKRLQTFDTDTVKFLMRYNSLLRCFTTSFSTQKDESRISYDFDVKGNNSEESRKTTLINTEPSSGPKIDYFKGIHGNKARLDETTENKNQRHFIENNPYNFEEQETGLESVTDEPVSIKEFKPVFNLAALVNESDTLQKLLKIGVDLSAIEKYKGMADLIVKLDFDKDVMPYLLFLKDCGVHKYGSYLAKNPLIFKQSLEDLQVRVTYLESKKFSKESIARIVLKAPLFLSLPVKTVDKKLGYLQKQFNLTGNEVRQLATMIPKIITWRLNKIQENTLYYKEFLGFTDVELKKILMTYPKVFLMDRHGVGKKFDFLHNVMGLDHKRLLEWPAVFGTRLFIINHRHRYLLKVKRAQYDPEIENYVSLQALCSCNDREFCENVAKTSEQEYDAFLKCL</sequence>
<dbReference type="InterPro" id="IPR038538">
    <property type="entry name" value="MTERF_sf"/>
</dbReference>
<dbReference type="EMBL" id="JAZGQO010000018">
    <property type="protein sequence ID" value="KAK6167456.1"/>
    <property type="molecule type" value="Genomic_DNA"/>
</dbReference>
<dbReference type="GO" id="GO:0005739">
    <property type="term" value="C:mitochondrion"/>
    <property type="evidence" value="ECO:0007669"/>
    <property type="project" value="TreeGrafter"/>
</dbReference>
<evidence type="ECO:0008006" key="5">
    <source>
        <dbReference type="Google" id="ProtNLM"/>
    </source>
</evidence>
<reference evidence="3 4" key="1">
    <citation type="submission" date="2024-01" db="EMBL/GenBank/DDBJ databases">
        <title>The genome of the rayed Mediterranean limpet Patella caerulea (Linnaeus, 1758).</title>
        <authorList>
            <person name="Anh-Thu Weber A."/>
            <person name="Halstead-Nussloch G."/>
        </authorList>
    </citation>
    <scope>NUCLEOTIDE SEQUENCE [LARGE SCALE GENOMIC DNA]</scope>
    <source>
        <strain evidence="3">AATW-2023a</strain>
        <tissue evidence="3">Whole specimen</tissue>
    </source>
</reference>
<dbReference type="Pfam" id="PF02536">
    <property type="entry name" value="mTERF"/>
    <property type="match status" value="1"/>
</dbReference>
<dbReference type="PANTHER" id="PTHR13068:SF112">
    <property type="entry name" value="TRANSCRIPTION TERMINATION FACTOR 3, MITOCHONDRIAL"/>
    <property type="match status" value="1"/>
</dbReference>
<name>A0AAN8GCP7_PATCE</name>
<comment type="caution">
    <text evidence="3">The sequence shown here is derived from an EMBL/GenBank/DDBJ whole genome shotgun (WGS) entry which is preliminary data.</text>
</comment>
<keyword evidence="2" id="KW-0809">Transit peptide</keyword>
<dbReference type="Gene3D" id="1.25.70.10">
    <property type="entry name" value="Transcription termination factor 3, mitochondrial"/>
    <property type="match status" value="1"/>
</dbReference>